<organism evidence="1 2">
    <name type="scientific">Cetraspora pellucida</name>
    <dbReference type="NCBI Taxonomy" id="1433469"/>
    <lineage>
        <taxon>Eukaryota</taxon>
        <taxon>Fungi</taxon>
        <taxon>Fungi incertae sedis</taxon>
        <taxon>Mucoromycota</taxon>
        <taxon>Glomeromycotina</taxon>
        <taxon>Glomeromycetes</taxon>
        <taxon>Diversisporales</taxon>
        <taxon>Gigasporaceae</taxon>
        <taxon>Cetraspora</taxon>
    </lineage>
</organism>
<evidence type="ECO:0000313" key="1">
    <source>
        <dbReference type="EMBL" id="CAG8822238.1"/>
    </source>
</evidence>
<sequence length="75" mass="8839">SDPEIYGPFHFKFNVSKYIDLENYNIAETLKKAKKIIEDIIDNDMSKDEVIVKHAENNPQWLINNSQNIYLIRKA</sequence>
<dbReference type="Proteomes" id="UP000789759">
    <property type="component" value="Unassembled WGS sequence"/>
</dbReference>
<comment type="caution">
    <text evidence="1">The sequence shown here is derived from an EMBL/GenBank/DDBJ whole genome shotgun (WGS) entry which is preliminary data.</text>
</comment>
<dbReference type="AlphaFoldDB" id="A0A9N9KCN9"/>
<evidence type="ECO:0000313" key="2">
    <source>
        <dbReference type="Proteomes" id="UP000789759"/>
    </source>
</evidence>
<dbReference type="EMBL" id="CAJVQA010051423">
    <property type="protein sequence ID" value="CAG8822238.1"/>
    <property type="molecule type" value="Genomic_DNA"/>
</dbReference>
<name>A0A9N9KCN9_9GLOM</name>
<accession>A0A9N9KCN9</accession>
<protein>
    <submittedName>
        <fullName evidence="1">15523_t:CDS:1</fullName>
    </submittedName>
</protein>
<feature type="non-terminal residue" evidence="1">
    <location>
        <position position="1"/>
    </location>
</feature>
<reference evidence="1" key="1">
    <citation type="submission" date="2021-06" db="EMBL/GenBank/DDBJ databases">
        <authorList>
            <person name="Kallberg Y."/>
            <person name="Tangrot J."/>
            <person name="Rosling A."/>
        </authorList>
    </citation>
    <scope>NUCLEOTIDE SEQUENCE</scope>
    <source>
        <strain evidence="1">FL966</strain>
    </source>
</reference>
<gene>
    <name evidence="1" type="ORF">CPELLU_LOCUS19804</name>
</gene>
<feature type="non-terminal residue" evidence="1">
    <location>
        <position position="75"/>
    </location>
</feature>
<keyword evidence="2" id="KW-1185">Reference proteome</keyword>
<proteinExistence type="predicted"/>